<dbReference type="CDD" id="cd15800">
    <property type="entry name" value="PMEI-like_2"/>
    <property type="match status" value="1"/>
</dbReference>
<dbReference type="InterPro" id="IPR035513">
    <property type="entry name" value="Invertase/methylesterase_inhib"/>
</dbReference>
<dbReference type="NCBIfam" id="TIGR01614">
    <property type="entry name" value="PME_inhib"/>
    <property type="match status" value="1"/>
</dbReference>
<dbReference type="FunFam" id="1.20.140.40:FF:000003">
    <property type="entry name" value="Invertase/pectin methylesterase inhibitor family protein"/>
    <property type="match status" value="1"/>
</dbReference>
<evidence type="ECO:0000259" key="3">
    <source>
        <dbReference type="SMART" id="SM00856"/>
    </source>
</evidence>
<dbReference type="EMBL" id="BT034671">
    <property type="protein sequence ID" value="ACF79676.1"/>
    <property type="molecule type" value="mRNA"/>
</dbReference>
<evidence type="ECO:0000313" key="4">
    <source>
        <dbReference type="EMBL" id="ACF79676.1"/>
    </source>
</evidence>
<dbReference type="PANTHER" id="PTHR31080">
    <property type="entry name" value="PECTINESTERASE INHIBITOR-LIKE"/>
    <property type="match status" value="1"/>
</dbReference>
<dbReference type="PANTHER" id="PTHR31080:SF250">
    <property type="entry name" value="OS05G0543000 PROTEIN"/>
    <property type="match status" value="1"/>
</dbReference>
<dbReference type="InterPro" id="IPR006501">
    <property type="entry name" value="Pectinesterase_inhib_dom"/>
</dbReference>
<dbReference type="GO" id="GO:0004857">
    <property type="term" value="F:enzyme inhibitor activity"/>
    <property type="evidence" value="ECO:0007669"/>
    <property type="project" value="InterPro"/>
</dbReference>
<dbReference type="ExpressionAtlas" id="B4FC33">
    <property type="expression patterns" value="baseline and differential"/>
</dbReference>
<proteinExistence type="evidence at transcript level"/>
<keyword evidence="1 2" id="KW-0732">Signal</keyword>
<dbReference type="SMART" id="SM00856">
    <property type="entry name" value="PMEI"/>
    <property type="match status" value="1"/>
</dbReference>
<accession>B4FC33</accession>
<sequence>MGTSRTIIAFPLPLLLLALLLLAFAATAEARVVPELFGEDEFQRTCNQVHFRKMCQSLTRLPRVTTPRELLLASMRVAAEKAREAKSRVDEFAARNHEGRPMESILGACSNGYGNVVQTLEEARKIVATRAAAGTQAQADDMNTKLSAAVTSASDCDNAFADFPAIRSPFLPMQRNVYRLVDNVLNIFVVVNQPEHAHKHGH</sequence>
<dbReference type="Gene3D" id="1.20.140.40">
    <property type="entry name" value="Invertase/pectin methylesterase inhibitor family protein"/>
    <property type="match status" value="1"/>
</dbReference>
<protein>
    <recommendedName>
        <fullName evidence="3">Pectinesterase inhibitor domain-containing protein</fullName>
    </recommendedName>
</protein>
<evidence type="ECO:0000256" key="2">
    <source>
        <dbReference type="SAM" id="SignalP"/>
    </source>
</evidence>
<organism evidence="4">
    <name type="scientific">Zea mays</name>
    <name type="common">Maize</name>
    <dbReference type="NCBI Taxonomy" id="4577"/>
    <lineage>
        <taxon>Eukaryota</taxon>
        <taxon>Viridiplantae</taxon>
        <taxon>Streptophyta</taxon>
        <taxon>Embryophyta</taxon>
        <taxon>Tracheophyta</taxon>
        <taxon>Spermatophyta</taxon>
        <taxon>Magnoliopsida</taxon>
        <taxon>Liliopsida</taxon>
        <taxon>Poales</taxon>
        <taxon>Poaceae</taxon>
        <taxon>PACMAD clade</taxon>
        <taxon>Panicoideae</taxon>
        <taxon>Andropogonodae</taxon>
        <taxon>Andropogoneae</taxon>
        <taxon>Tripsacinae</taxon>
        <taxon>Zea</taxon>
    </lineage>
</organism>
<feature type="domain" description="Pectinesterase inhibitor" evidence="3">
    <location>
        <begin position="37"/>
        <end position="187"/>
    </location>
</feature>
<dbReference type="InterPro" id="IPR051955">
    <property type="entry name" value="PME_Inhibitor"/>
</dbReference>
<feature type="chain" id="PRO_5002802349" description="Pectinesterase inhibitor domain-containing protein" evidence="2">
    <location>
        <begin position="31"/>
        <end position="202"/>
    </location>
</feature>
<dbReference type="SUPFAM" id="SSF101148">
    <property type="entry name" value="Plant invertase/pectin methylesterase inhibitor"/>
    <property type="match status" value="1"/>
</dbReference>
<name>B4FC33_MAIZE</name>
<dbReference type="AlphaFoldDB" id="B4FC33"/>
<feature type="signal peptide" evidence="2">
    <location>
        <begin position="1"/>
        <end position="30"/>
    </location>
</feature>
<evidence type="ECO:0000256" key="1">
    <source>
        <dbReference type="ARBA" id="ARBA00022729"/>
    </source>
</evidence>
<reference evidence="4" key="1">
    <citation type="journal article" date="2009" name="PLoS Genet.">
        <title>Sequencing, mapping, and analysis of 27,455 maize full-length cDNAs.</title>
        <authorList>
            <person name="Soderlund C."/>
            <person name="Descour A."/>
            <person name="Kudrna D."/>
            <person name="Bomhoff M."/>
            <person name="Boyd L."/>
            <person name="Currie J."/>
            <person name="Angelova A."/>
            <person name="Collura K."/>
            <person name="Wissotski M."/>
            <person name="Ashley E."/>
            <person name="Morrow D."/>
            <person name="Fernandes J."/>
            <person name="Walbot V."/>
            <person name="Yu Y."/>
        </authorList>
    </citation>
    <scope>NUCLEOTIDE SEQUENCE</scope>
    <source>
        <strain evidence="4">B73</strain>
    </source>
</reference>
<dbReference type="Pfam" id="PF04043">
    <property type="entry name" value="PMEI"/>
    <property type="match status" value="1"/>
</dbReference>